<feature type="repeat" description="TPR" evidence="3">
    <location>
        <begin position="83"/>
        <end position="116"/>
    </location>
</feature>
<gene>
    <name evidence="4" type="primary">pilW</name>
    <name evidence="4" type="ORF">GCM10022277_02650</name>
</gene>
<dbReference type="InterPro" id="IPR050498">
    <property type="entry name" value="Ycf3"/>
</dbReference>
<dbReference type="RefSeq" id="WP_344794680.1">
    <property type="nucleotide sequence ID" value="NZ_BAABBN010000004.1"/>
</dbReference>
<protein>
    <submittedName>
        <fullName evidence="4">Type IV pilus biogenesis/stability protein PilW</fullName>
    </submittedName>
</protein>
<evidence type="ECO:0000313" key="5">
    <source>
        <dbReference type="Proteomes" id="UP001501565"/>
    </source>
</evidence>
<dbReference type="InterPro" id="IPR019734">
    <property type="entry name" value="TPR_rpt"/>
</dbReference>
<dbReference type="PANTHER" id="PTHR44858">
    <property type="entry name" value="TETRATRICOPEPTIDE REPEAT PROTEIN 6"/>
    <property type="match status" value="1"/>
</dbReference>
<sequence length="283" mass="32533">MYRELKSNLKKRSLTRFLILIVAFTFLSGCTVVETYSRFTDKKDPEKSIEYHVKAAFLHLQHGHTEPAKQKLNEVLNERPNHPAALAGMALALEREGEPEDAESYYRRSIKADPGYTRGKELFGAFLFSRGRYQEALNQFEEVTRDKLYENLAVANLNLGLCAIRLGQKELARESFEKSVTINSKQTKPYIQLAKLSYEEQDYRFASRYYRVYEKNLGAVQNYTPASLMLGYRIEKGAKRDDIANRYILLLAKLYPNSSEYAAYLKTQSKTNDVSTTVKGKES</sequence>
<keyword evidence="1" id="KW-0677">Repeat</keyword>
<dbReference type="PROSITE" id="PS51257">
    <property type="entry name" value="PROKAR_LIPOPROTEIN"/>
    <property type="match status" value="1"/>
</dbReference>
<dbReference type="EMBL" id="BAABBN010000004">
    <property type="protein sequence ID" value="GAA3911524.1"/>
    <property type="molecule type" value="Genomic_DNA"/>
</dbReference>
<dbReference type="PANTHER" id="PTHR44858:SF1">
    <property type="entry name" value="UDP-N-ACETYLGLUCOSAMINE--PEPTIDE N-ACETYLGLUCOSAMINYLTRANSFERASE SPINDLY-RELATED"/>
    <property type="match status" value="1"/>
</dbReference>
<evidence type="ECO:0000256" key="2">
    <source>
        <dbReference type="ARBA" id="ARBA00022803"/>
    </source>
</evidence>
<dbReference type="SMART" id="SM00028">
    <property type="entry name" value="TPR"/>
    <property type="match status" value="3"/>
</dbReference>
<dbReference type="Pfam" id="PF13432">
    <property type="entry name" value="TPR_16"/>
    <property type="match status" value="2"/>
</dbReference>
<dbReference type="PROSITE" id="PS50005">
    <property type="entry name" value="TPR"/>
    <property type="match status" value="2"/>
</dbReference>
<accession>A0ABP7M0F2</accession>
<dbReference type="Proteomes" id="UP001501565">
    <property type="component" value="Unassembled WGS sequence"/>
</dbReference>
<proteinExistence type="predicted"/>
<keyword evidence="5" id="KW-1185">Reference proteome</keyword>
<organism evidence="4 5">
    <name type="scientific">Litoribacillus peritrichatus</name>
    <dbReference type="NCBI Taxonomy" id="718191"/>
    <lineage>
        <taxon>Bacteria</taxon>
        <taxon>Pseudomonadati</taxon>
        <taxon>Pseudomonadota</taxon>
        <taxon>Gammaproteobacteria</taxon>
        <taxon>Oceanospirillales</taxon>
        <taxon>Oceanospirillaceae</taxon>
        <taxon>Litoribacillus</taxon>
    </lineage>
</organism>
<dbReference type="InterPro" id="IPR013360">
    <property type="entry name" value="Pilus_4_PilW"/>
</dbReference>
<feature type="repeat" description="TPR" evidence="3">
    <location>
        <begin position="153"/>
        <end position="186"/>
    </location>
</feature>
<comment type="caution">
    <text evidence="4">The sequence shown here is derived from an EMBL/GenBank/DDBJ whole genome shotgun (WGS) entry which is preliminary data.</text>
</comment>
<dbReference type="SUPFAM" id="SSF48452">
    <property type="entry name" value="TPR-like"/>
    <property type="match status" value="1"/>
</dbReference>
<evidence type="ECO:0000313" key="4">
    <source>
        <dbReference type="EMBL" id="GAA3911524.1"/>
    </source>
</evidence>
<keyword evidence="2 3" id="KW-0802">TPR repeat</keyword>
<evidence type="ECO:0000256" key="1">
    <source>
        <dbReference type="ARBA" id="ARBA00022737"/>
    </source>
</evidence>
<dbReference type="InterPro" id="IPR011990">
    <property type="entry name" value="TPR-like_helical_dom_sf"/>
</dbReference>
<dbReference type="NCBIfam" id="TIGR02521">
    <property type="entry name" value="type_IV_pilW"/>
    <property type="match status" value="1"/>
</dbReference>
<reference evidence="5" key="1">
    <citation type="journal article" date="2019" name="Int. J. Syst. Evol. Microbiol.">
        <title>The Global Catalogue of Microorganisms (GCM) 10K type strain sequencing project: providing services to taxonomists for standard genome sequencing and annotation.</title>
        <authorList>
            <consortium name="The Broad Institute Genomics Platform"/>
            <consortium name="The Broad Institute Genome Sequencing Center for Infectious Disease"/>
            <person name="Wu L."/>
            <person name="Ma J."/>
        </authorList>
    </citation>
    <scope>NUCLEOTIDE SEQUENCE [LARGE SCALE GENOMIC DNA]</scope>
    <source>
        <strain evidence="5">JCM 17551</strain>
    </source>
</reference>
<dbReference type="Gene3D" id="1.25.40.10">
    <property type="entry name" value="Tetratricopeptide repeat domain"/>
    <property type="match status" value="1"/>
</dbReference>
<evidence type="ECO:0000256" key="3">
    <source>
        <dbReference type="PROSITE-ProRule" id="PRU00339"/>
    </source>
</evidence>
<name>A0ABP7M0F2_9GAMM</name>